<feature type="signal peptide" evidence="2">
    <location>
        <begin position="1"/>
        <end position="26"/>
    </location>
</feature>
<sequence length="1117" mass="124260">MNCKKFGRAAASMALVLSVVSTSAMAAPADLMGHDSLYVWDYHLTNYDKNGSIRVTPEKTTFALPGDQQDSGIPAYFAPDAVISETGGGGYGVSGQVEIQLSYESERDRAWVDAIRTDDSSSVQLVSFDENKRTVNAALGCSFEIGVKSDDGQHTVAKLTIPLGQTNFYSNGRYYVRVRAEGKETALIPIHVVNDKAPTITPQLDPVWTTEPKAFFDVSDMTYGVLMPAYAAELSYPDGTTKPLTIIKDWYLIGNLFVLYNDNEKEALFTQLGTYTLTVHSTGFKDMSCTFEMEKGQPIPGYTVDRTPTAKPKPKPVRVDAVSRATGGGSGSGGEGSMVMPANIIFNEDLLSNAQILGKLGLRTPESNSINRRWSFLMKNKWDAVYDADRRHGYDWMDYMDAVQRAKKNGEYLTFEEYAKHGKLSGGNPYAIKEVLEDGLLGETQMGGVYLGKLAPNMELIDTKGQKRPDQLVPEGEDMILSCDDSTYLKAITGIMVDGHQFPRLEEGRDYKIDDNRLTVYGRSLADFDFGPKRITLDADGYRRTYLNIVYGKNLEQNVQLEAKKPTFGHDEAVFVRLTNTQGDFMKHLQKVEIIDPKGVTTQLLTKDQGGDSSNDWYTVNDNTTIGILPGAFTQNGTYTVQVTAKYYGMRSTKVELSGELPALGISKVSGTRTAPEGTYQLTLNEENGKWRLKKYQIAVNGTRYLEQTESDTLRDNMFCWNVRTENQPVLYLSPSAFSKEQNEILITLEGYAPVRMLVDAASGYAVMTREETMPEGKEAPAFDSAQRVTDTAKPDHYRIHLNGDAQDYLNAIGAYTKVTVQHGDSTQTYQYRDILSGKQSFAVQDGLLELTADGFQTGKNTVTIAQVGGFKPLTFTVTVSEEAPSDDFDARAQMPTVEKKYGYYKLNYKAFSNEKVAEWLRTVTGVQVNETSYTSTEYASDVYHDTEYNVYPKKRTIYLGAKAFQDGKDNTIVLTDGKGTIKLRMNGSLKVELVQEEESSTVAATVAAFDAHTQMPTVEKKYGYYKLNYKAFSNEKVAEWLRTVTGVQVNETSYTSTEYASDVYHDTEYNVYPKKRTIYLGAKAFQDGKDNTIVLTSGKDTLTLRMTSDLKIEVVN</sequence>
<reference evidence="4 5" key="1">
    <citation type="submission" date="2013-01" db="EMBL/GenBank/DDBJ databases">
        <title>The Genome Sequence of Butyricicoccus pullicaecorum 1.2.</title>
        <authorList>
            <consortium name="The Broad Institute Genome Sequencing Platform"/>
            <person name="Earl A."/>
            <person name="Ward D."/>
            <person name="Feldgarden M."/>
            <person name="Gevers D."/>
            <person name="Van Immerseel F."/>
            <person name="Eeckhaut V."/>
            <person name="Walker B."/>
            <person name="Young S.K."/>
            <person name="Zeng Q."/>
            <person name="Gargeya S."/>
            <person name="Fitzgerald M."/>
            <person name="Haas B."/>
            <person name="Abouelleil A."/>
            <person name="Alvarado L."/>
            <person name="Arachchi H.M."/>
            <person name="Berlin A.M."/>
            <person name="Chapman S.B."/>
            <person name="Dewar J."/>
            <person name="Goldberg J."/>
            <person name="Griggs A."/>
            <person name="Gujja S."/>
            <person name="Hansen M."/>
            <person name="Howarth C."/>
            <person name="Imamovic A."/>
            <person name="Larimer J."/>
            <person name="McCowan C."/>
            <person name="Murphy C."/>
            <person name="Neiman D."/>
            <person name="Pearson M."/>
            <person name="Priest M."/>
            <person name="Roberts A."/>
            <person name="Saif S."/>
            <person name="Shea T."/>
            <person name="Sisk P."/>
            <person name="Sykes S."/>
            <person name="Wortman J."/>
            <person name="Nusbaum C."/>
            <person name="Birren B."/>
        </authorList>
    </citation>
    <scope>NUCLEOTIDE SEQUENCE [LARGE SCALE GENOMIC DNA]</scope>
    <source>
        <strain evidence="4 5">1.2</strain>
    </source>
</reference>
<dbReference type="HOGENOM" id="CLU_286016_0_0_9"/>
<dbReference type="OrthoDB" id="2009219at2"/>
<keyword evidence="5" id="KW-1185">Reference proteome</keyword>
<evidence type="ECO:0000313" key="5">
    <source>
        <dbReference type="Proteomes" id="UP000013981"/>
    </source>
</evidence>
<dbReference type="Proteomes" id="UP000013981">
    <property type="component" value="Unassembled WGS sequence"/>
</dbReference>
<evidence type="ECO:0000256" key="2">
    <source>
        <dbReference type="SAM" id="SignalP"/>
    </source>
</evidence>
<feature type="region of interest" description="Disordered" evidence="1">
    <location>
        <begin position="300"/>
        <end position="334"/>
    </location>
</feature>
<gene>
    <name evidence="4" type="ORF">HMPREF1526_01192</name>
</gene>
<dbReference type="PATRIC" id="fig|1203606.4.peg.1154"/>
<feature type="chain" id="PRO_5004467813" description="Heme-binding protein Shr-like Hb-interacting domain-containing protein" evidence="2">
    <location>
        <begin position="27"/>
        <end position="1117"/>
    </location>
</feature>
<evidence type="ECO:0000259" key="3">
    <source>
        <dbReference type="Pfam" id="PF07550"/>
    </source>
</evidence>
<dbReference type="EMBL" id="AQOB01000004">
    <property type="protein sequence ID" value="EOQ38164.1"/>
    <property type="molecule type" value="Genomic_DNA"/>
</dbReference>
<dbReference type="eggNOG" id="COG5263">
    <property type="taxonomic scope" value="Bacteria"/>
</dbReference>
<dbReference type="AlphaFoldDB" id="R8W0D3"/>
<dbReference type="InterPro" id="IPR011432">
    <property type="entry name" value="Shr-like_HID"/>
</dbReference>
<comment type="caution">
    <text evidence="4">The sequence shown here is derived from an EMBL/GenBank/DDBJ whole genome shotgun (WGS) entry which is preliminary data.</text>
</comment>
<accession>R8W0D3</accession>
<evidence type="ECO:0000313" key="4">
    <source>
        <dbReference type="EMBL" id="EOQ38164.1"/>
    </source>
</evidence>
<organism evidence="4 5">
    <name type="scientific">Butyricicoccus pullicaecorum 1.2</name>
    <dbReference type="NCBI Taxonomy" id="1203606"/>
    <lineage>
        <taxon>Bacteria</taxon>
        <taxon>Bacillati</taxon>
        <taxon>Bacillota</taxon>
        <taxon>Clostridia</taxon>
        <taxon>Eubacteriales</taxon>
        <taxon>Butyricicoccaceae</taxon>
        <taxon>Butyricicoccus</taxon>
    </lineage>
</organism>
<name>R8W0D3_9FIRM</name>
<keyword evidence="2" id="KW-0732">Signal</keyword>
<dbReference type="RefSeq" id="WP_016147363.1">
    <property type="nucleotide sequence ID" value="NZ_KB976103.1"/>
</dbReference>
<feature type="domain" description="Heme-binding protein Shr-like Hb-interacting" evidence="3">
    <location>
        <begin position="476"/>
        <end position="547"/>
    </location>
</feature>
<dbReference type="Pfam" id="PF07550">
    <property type="entry name" value="Shr-like_HID"/>
    <property type="match status" value="1"/>
</dbReference>
<proteinExistence type="predicted"/>
<protein>
    <recommendedName>
        <fullName evidence="3">Heme-binding protein Shr-like Hb-interacting domain-containing protein</fullName>
    </recommendedName>
</protein>
<evidence type="ECO:0000256" key="1">
    <source>
        <dbReference type="SAM" id="MobiDB-lite"/>
    </source>
</evidence>